<sequence>MRLGGQPPSANHGMVLKSTLGATSGKSNRDLLDQSHHSIQTISSKKPHHHHGQGQKGKKKKTKKKKGHRMTPPKGGVSPHPSRRKAWWVLNPFRQADEEEVLAKRTHNRRRWSHVFPTGEVEFKRHAGPNWKSLCQPAVLPITIDFHPSPQEINYKYKFKSYSVSLDAMEHTPYNSHAELLSEMVTQRLIQDFQLVPQSILKQSTSRGEAERKAPKKDIVGPEKHFSVSMKNQSISSASTRIPYLNNENTIQHTLSMGHRIQVLSYNPTSDSVEVVQYYSDDSLNVKVTQAYNFMMWCPLNGKYSKVVQTFTKFSREYRWNEVDNLICGDPDKAFSEGTRFRRLGFAIIPDRFSNMAQEQEYVGKFQRLLEYLNKLQQKDLQQKMEIKIITSMEDVKDKGPTIGTNRLGKNTVKRFVVDLRKSKRDNYAWMEMVLDSSFSTNRTFKINFQWLVASASKVEAQVQLLQRRCTQYGLKLVNIPHASISADVFVNPVCIFCVWLVCYRIN</sequence>
<dbReference type="GO" id="GO:1904262">
    <property type="term" value="P:negative regulation of TORC1 signaling"/>
    <property type="evidence" value="ECO:0007669"/>
    <property type="project" value="TreeGrafter"/>
</dbReference>
<dbReference type="EMBL" id="HBNS01036370">
    <property type="protein sequence ID" value="CAE4632944.1"/>
    <property type="molecule type" value="Transcribed_RNA"/>
</dbReference>
<dbReference type="GO" id="GO:1990130">
    <property type="term" value="C:GATOR1 complex"/>
    <property type="evidence" value="ECO:0007669"/>
    <property type="project" value="TreeGrafter"/>
</dbReference>
<evidence type="ECO:0000256" key="1">
    <source>
        <dbReference type="SAM" id="MobiDB-lite"/>
    </source>
</evidence>
<evidence type="ECO:0000313" key="4">
    <source>
        <dbReference type="EMBL" id="CAE4632944.1"/>
    </source>
</evidence>
<feature type="domain" description="DEPDC5 C-terminal" evidence="2">
    <location>
        <begin position="422"/>
        <end position="483"/>
    </location>
</feature>
<dbReference type="InterPro" id="IPR045838">
    <property type="entry name" value="DEPDC5_CTD"/>
</dbReference>
<dbReference type="AlphaFoldDB" id="A0A6V2JW16"/>
<organism evidence="3">
    <name type="scientific">Ditylum brightwellii</name>
    <dbReference type="NCBI Taxonomy" id="49249"/>
    <lineage>
        <taxon>Eukaryota</taxon>
        <taxon>Sar</taxon>
        <taxon>Stramenopiles</taxon>
        <taxon>Ochrophyta</taxon>
        <taxon>Bacillariophyta</taxon>
        <taxon>Mediophyceae</taxon>
        <taxon>Lithodesmiophycidae</taxon>
        <taxon>Lithodesmiales</taxon>
        <taxon>Lithodesmiaceae</taxon>
        <taxon>Ditylum</taxon>
    </lineage>
</organism>
<protein>
    <recommendedName>
        <fullName evidence="2">DEPDC5 C-terminal domain-containing protein</fullName>
    </recommendedName>
</protein>
<dbReference type="PANTHER" id="PTHR13179:SF8">
    <property type="entry name" value="GATOR COMPLEX PROTEIN DEPDC5"/>
    <property type="match status" value="1"/>
</dbReference>
<dbReference type="EMBL" id="HBNS01036365">
    <property type="protein sequence ID" value="CAE4632935.1"/>
    <property type="molecule type" value="Transcribed_RNA"/>
</dbReference>
<feature type="compositionally biased region" description="Basic residues" evidence="1">
    <location>
        <begin position="45"/>
        <end position="71"/>
    </location>
</feature>
<feature type="compositionally biased region" description="Basic and acidic residues" evidence="1">
    <location>
        <begin position="27"/>
        <end position="36"/>
    </location>
</feature>
<dbReference type="GO" id="GO:0005096">
    <property type="term" value="F:GTPase activator activity"/>
    <property type="evidence" value="ECO:0007669"/>
    <property type="project" value="InterPro"/>
</dbReference>
<reference evidence="3" key="1">
    <citation type="submission" date="2021-01" db="EMBL/GenBank/DDBJ databases">
        <authorList>
            <person name="Corre E."/>
            <person name="Pelletier E."/>
            <person name="Niang G."/>
            <person name="Scheremetjew M."/>
            <person name="Finn R."/>
            <person name="Kale V."/>
            <person name="Holt S."/>
            <person name="Cochrane G."/>
            <person name="Meng A."/>
            <person name="Brown T."/>
            <person name="Cohen L."/>
        </authorList>
    </citation>
    <scope>NUCLEOTIDE SEQUENCE</scope>
    <source>
        <strain evidence="3">GSO104</strain>
    </source>
</reference>
<feature type="region of interest" description="Disordered" evidence="1">
    <location>
        <begin position="1"/>
        <end position="83"/>
    </location>
</feature>
<evidence type="ECO:0000313" key="3">
    <source>
        <dbReference type="EMBL" id="CAE4632935.1"/>
    </source>
</evidence>
<dbReference type="InterPro" id="IPR027244">
    <property type="entry name" value="IML1"/>
</dbReference>
<gene>
    <name evidence="3" type="ORF">DBRI00130_LOCUS28425</name>
    <name evidence="4" type="ORF">DBRI00130_LOCUS28430</name>
</gene>
<evidence type="ECO:0000259" key="2">
    <source>
        <dbReference type="Pfam" id="PF19418"/>
    </source>
</evidence>
<dbReference type="PANTHER" id="PTHR13179">
    <property type="entry name" value="DEP DOMAIN CONTAINING PROTEIN 5"/>
    <property type="match status" value="1"/>
</dbReference>
<dbReference type="Pfam" id="PF19418">
    <property type="entry name" value="DEPDC5_CTD"/>
    <property type="match status" value="1"/>
</dbReference>
<dbReference type="GO" id="GO:0010508">
    <property type="term" value="P:positive regulation of autophagy"/>
    <property type="evidence" value="ECO:0007669"/>
    <property type="project" value="TreeGrafter"/>
</dbReference>
<name>A0A6V2JW16_9STRA</name>
<accession>A0A6V2JW16</accession>
<proteinExistence type="predicted"/>